<evidence type="ECO:0000313" key="5">
    <source>
        <dbReference type="Proteomes" id="UP000009231"/>
    </source>
</evidence>
<feature type="domain" description="Glycosyltransferase subfamily 4-like N-terminal" evidence="3">
    <location>
        <begin position="34"/>
        <end position="198"/>
    </location>
</feature>
<dbReference type="Pfam" id="PF13439">
    <property type="entry name" value="Glyco_transf_4"/>
    <property type="match status" value="1"/>
</dbReference>
<dbReference type="InterPro" id="IPR028098">
    <property type="entry name" value="Glyco_trans_4-like_N"/>
</dbReference>
<dbReference type="PANTHER" id="PTHR46401">
    <property type="entry name" value="GLYCOSYLTRANSFERASE WBBK-RELATED"/>
    <property type="match status" value="1"/>
</dbReference>
<dbReference type="Pfam" id="PF00534">
    <property type="entry name" value="Glycos_transf_1"/>
    <property type="match status" value="1"/>
</dbReference>
<gene>
    <name evidence="4" type="ordered locus">MSWAN_1343</name>
</gene>
<name>F6D6Z1_METPW</name>
<dbReference type="HOGENOM" id="CLU_691896_0_0_2"/>
<dbReference type="eggNOG" id="arCOG01410">
    <property type="taxonomic scope" value="Archaea"/>
</dbReference>
<dbReference type="KEGG" id="mew:MSWAN_1343"/>
<dbReference type="OrthoDB" id="132546at2157"/>
<protein>
    <submittedName>
        <fullName evidence="4">Glycosyl transferase group 1</fullName>
    </submittedName>
</protein>
<dbReference type="SUPFAM" id="SSF53756">
    <property type="entry name" value="UDP-Glycosyltransferase/glycogen phosphorylase"/>
    <property type="match status" value="1"/>
</dbReference>
<evidence type="ECO:0000313" key="4">
    <source>
        <dbReference type="EMBL" id="AEG18358.1"/>
    </source>
</evidence>
<evidence type="ECO:0000256" key="1">
    <source>
        <dbReference type="ARBA" id="ARBA00022679"/>
    </source>
</evidence>
<keyword evidence="1 4" id="KW-0808">Transferase</keyword>
<dbReference type="EMBL" id="CP002772">
    <property type="protein sequence ID" value="AEG18358.1"/>
    <property type="molecule type" value="Genomic_DNA"/>
</dbReference>
<dbReference type="GeneID" id="10668848"/>
<dbReference type="Gene3D" id="3.40.50.2000">
    <property type="entry name" value="Glycogen Phosphorylase B"/>
    <property type="match status" value="2"/>
</dbReference>
<organism evidence="4 5">
    <name type="scientific">Methanobacterium paludis (strain DSM 25820 / JCM 18151 / SWAN1)</name>
    <dbReference type="NCBI Taxonomy" id="868131"/>
    <lineage>
        <taxon>Archaea</taxon>
        <taxon>Methanobacteriati</taxon>
        <taxon>Methanobacteriota</taxon>
        <taxon>Methanomada group</taxon>
        <taxon>Methanobacteria</taxon>
        <taxon>Methanobacteriales</taxon>
        <taxon>Methanobacteriaceae</taxon>
        <taxon>Methanobacterium</taxon>
    </lineage>
</organism>
<evidence type="ECO:0000259" key="3">
    <source>
        <dbReference type="Pfam" id="PF13439"/>
    </source>
</evidence>
<dbReference type="PANTHER" id="PTHR46401:SF2">
    <property type="entry name" value="GLYCOSYLTRANSFERASE WBBK-RELATED"/>
    <property type="match status" value="1"/>
</dbReference>
<dbReference type="Proteomes" id="UP000009231">
    <property type="component" value="Chromosome"/>
</dbReference>
<proteinExistence type="predicted"/>
<feature type="domain" description="Glycosyl transferase family 1" evidence="2">
    <location>
        <begin position="208"/>
        <end position="368"/>
    </location>
</feature>
<accession>F6D6Z1</accession>
<reference evidence="4 5" key="1">
    <citation type="journal article" date="2014" name="Int. J. Syst. Evol. Microbiol.">
        <title>Methanobacterium paludis sp. nov. and a novel strain of Methanobacterium lacus isolated from northern peatlands.</title>
        <authorList>
            <person name="Cadillo-Quiroz H."/>
            <person name="Brauer S.L."/>
            <person name="Goodson N."/>
            <person name="Yavitt J.B."/>
            <person name="Zinder S.H."/>
        </authorList>
    </citation>
    <scope>NUCLEOTIDE SEQUENCE [LARGE SCALE GENOMIC DNA]</scope>
    <source>
        <strain evidence="5">DSM 25820 / JCM 18151 / SWAN1</strain>
    </source>
</reference>
<keyword evidence="5" id="KW-1185">Reference proteome</keyword>
<dbReference type="RefSeq" id="WP_013825859.1">
    <property type="nucleotide sequence ID" value="NC_015574.1"/>
</dbReference>
<dbReference type="InterPro" id="IPR001296">
    <property type="entry name" value="Glyco_trans_1"/>
</dbReference>
<dbReference type="STRING" id="868131.MSWAN_1343"/>
<dbReference type="GO" id="GO:0016757">
    <property type="term" value="F:glycosyltransferase activity"/>
    <property type="evidence" value="ECO:0007669"/>
    <property type="project" value="InterPro"/>
</dbReference>
<dbReference type="CDD" id="cd03794">
    <property type="entry name" value="GT4_WbuB-like"/>
    <property type="match status" value="1"/>
</dbReference>
<dbReference type="AlphaFoldDB" id="F6D6Z1"/>
<evidence type="ECO:0000259" key="2">
    <source>
        <dbReference type="Pfam" id="PF00534"/>
    </source>
</evidence>
<sequence>MEKIFVENGLNTSNPMNVVLVADVDLSRFSGDTVRTMAFASELTAKGLHVTLITPEPSENKLMFQDQGIYLKYLDIKQKKGSLVNILSRNYKLIKKVKELKTDDSVLVIEMGLLGGYFAFLGFDNYFLDVHGMYFDEVAHAKVPWYIPHKILKFAVKHLESAGLKNASKIVVVSDSMKNLVVNEFKISSDKIEVISNGYFGYKVLNTFKKDIKIKKGRVTFVGTLSKWASVDKIIKAARNLKNENVEFCIVGDGNCFIELKELAKKFKLENVLFTGYLSIDKVYETVLSSEIVLLPFNRDLCTEVASPIKVFEYMAFGKALVLDEVSDITRFLKDNNAALVSDPADEAQFTNNIRILLKDKELRDKIGFKALNLSKEFSWESQVEKLFKLILHEQKSK</sequence>